<feature type="transmembrane region" description="Helical" evidence="1">
    <location>
        <begin position="27"/>
        <end position="47"/>
    </location>
</feature>
<name>A0ABW5AB28_9RHOB</name>
<keyword evidence="1" id="KW-1133">Transmembrane helix</keyword>
<dbReference type="RefSeq" id="WP_377390078.1">
    <property type="nucleotide sequence ID" value="NZ_JBHUIX010000011.1"/>
</dbReference>
<keyword evidence="1" id="KW-0472">Membrane</keyword>
<proteinExistence type="predicted"/>
<accession>A0ABW5AB28</accession>
<keyword evidence="1" id="KW-0812">Transmembrane</keyword>
<organism evidence="2 3">
    <name type="scientific">Rhodobacter lacus</name>
    <dbReference type="NCBI Taxonomy" id="1641972"/>
    <lineage>
        <taxon>Bacteria</taxon>
        <taxon>Pseudomonadati</taxon>
        <taxon>Pseudomonadota</taxon>
        <taxon>Alphaproteobacteria</taxon>
        <taxon>Rhodobacterales</taxon>
        <taxon>Rhodobacter group</taxon>
        <taxon>Rhodobacter</taxon>
    </lineage>
</organism>
<dbReference type="Proteomes" id="UP001597413">
    <property type="component" value="Unassembled WGS sequence"/>
</dbReference>
<protein>
    <submittedName>
        <fullName evidence="2">Pilus assembly protein</fullName>
    </submittedName>
</protein>
<evidence type="ECO:0000313" key="3">
    <source>
        <dbReference type="Proteomes" id="UP001597413"/>
    </source>
</evidence>
<reference evidence="3" key="1">
    <citation type="journal article" date="2019" name="Int. J. Syst. Evol. Microbiol.">
        <title>The Global Catalogue of Microorganisms (GCM) 10K type strain sequencing project: providing services to taxonomists for standard genome sequencing and annotation.</title>
        <authorList>
            <consortium name="The Broad Institute Genomics Platform"/>
            <consortium name="The Broad Institute Genome Sequencing Center for Infectious Disease"/>
            <person name="Wu L."/>
            <person name="Ma J."/>
        </authorList>
    </citation>
    <scope>NUCLEOTIDE SEQUENCE [LARGE SCALE GENOMIC DNA]</scope>
    <source>
        <strain evidence="3">CCUG 55131</strain>
    </source>
</reference>
<gene>
    <name evidence="2" type="ORF">ACFSM0_10505</name>
</gene>
<dbReference type="EMBL" id="JBHUIX010000011">
    <property type="protein sequence ID" value="MFD2174523.1"/>
    <property type="molecule type" value="Genomic_DNA"/>
</dbReference>
<evidence type="ECO:0000256" key="1">
    <source>
        <dbReference type="SAM" id="Phobius"/>
    </source>
</evidence>
<comment type="caution">
    <text evidence="2">The sequence shown here is derived from an EMBL/GenBank/DDBJ whole genome shotgun (WGS) entry which is preliminary data.</text>
</comment>
<keyword evidence="3" id="KW-1185">Reference proteome</keyword>
<evidence type="ECO:0000313" key="2">
    <source>
        <dbReference type="EMBL" id="MFD2174523.1"/>
    </source>
</evidence>
<sequence>MTVTGFDFRKVWGARLRHEEGAVTVDWVVLTASIVSLGMIVGGVIWGQSGSLAGVISSYIGEQQVISTFAEAGS</sequence>